<evidence type="ECO:0000256" key="1">
    <source>
        <dbReference type="SAM" id="MobiDB-lite"/>
    </source>
</evidence>
<name>A0A842JE20_9ACTN</name>
<dbReference type="EMBL" id="JACMSE010000008">
    <property type="protein sequence ID" value="MBC2889927.1"/>
    <property type="molecule type" value="Genomic_DNA"/>
</dbReference>
<dbReference type="Proteomes" id="UP000587396">
    <property type="component" value="Unassembled WGS sequence"/>
</dbReference>
<organism evidence="2 3">
    <name type="scientific">Gordonibacter massiliensis</name>
    <name type="common">ex Traore et al. 2017</name>
    <dbReference type="NCBI Taxonomy" id="1841863"/>
    <lineage>
        <taxon>Bacteria</taxon>
        <taxon>Bacillati</taxon>
        <taxon>Actinomycetota</taxon>
        <taxon>Coriobacteriia</taxon>
        <taxon>Eggerthellales</taxon>
        <taxon>Eggerthellaceae</taxon>
        <taxon>Gordonibacter</taxon>
    </lineage>
</organism>
<evidence type="ECO:0000313" key="3">
    <source>
        <dbReference type="Proteomes" id="UP000587396"/>
    </source>
</evidence>
<accession>A0A842JE20</accession>
<dbReference type="AlphaFoldDB" id="A0A842JE20"/>
<protein>
    <submittedName>
        <fullName evidence="2">Uncharacterized protein</fullName>
    </submittedName>
</protein>
<feature type="region of interest" description="Disordered" evidence="1">
    <location>
        <begin position="50"/>
        <end position="72"/>
    </location>
</feature>
<evidence type="ECO:0000313" key="2">
    <source>
        <dbReference type="EMBL" id="MBC2889927.1"/>
    </source>
</evidence>
<dbReference type="RefSeq" id="WP_185905690.1">
    <property type="nucleotide sequence ID" value="NZ_JACMSE010000008.1"/>
</dbReference>
<keyword evidence="3" id="KW-1185">Reference proteome</keyword>
<gene>
    <name evidence="2" type="ORF">H7313_11320</name>
</gene>
<reference evidence="2 3" key="1">
    <citation type="submission" date="2020-08" db="EMBL/GenBank/DDBJ databases">
        <authorList>
            <person name="Liu C."/>
            <person name="Sun Q."/>
        </authorList>
    </citation>
    <scope>NUCLEOTIDE SEQUENCE [LARGE SCALE GENOMIC DNA]</scope>
    <source>
        <strain evidence="2 3">N22</strain>
    </source>
</reference>
<comment type="caution">
    <text evidence="2">The sequence shown here is derived from an EMBL/GenBank/DDBJ whole genome shotgun (WGS) entry which is preliminary data.</text>
</comment>
<proteinExistence type="predicted"/>
<sequence length="130" mass="14717">MVGLLSNAIHENGFAIRRKAMRNNNGIHPLTRNETRTQRRSLAHKICFAALPPQPKRARKKEKGPHDQKATMQPFIFSTNIFRSAESALTRNARPSKSAFYQPPQATPSSKYIAKDYVLPDKTGGCYYRS</sequence>